<dbReference type="Proteomes" id="UP000438093">
    <property type="component" value="Unassembled WGS sequence"/>
</dbReference>
<dbReference type="EMBL" id="VTFY01000006">
    <property type="protein sequence ID" value="MRX82384.1"/>
    <property type="molecule type" value="Genomic_DNA"/>
</dbReference>
<organism evidence="1 2">
    <name type="scientific">Eggerthella guodeyinii</name>
    <dbReference type="NCBI Taxonomy" id="2690837"/>
    <lineage>
        <taxon>Bacteria</taxon>
        <taxon>Bacillati</taxon>
        <taxon>Actinomycetota</taxon>
        <taxon>Coriobacteriia</taxon>
        <taxon>Eggerthellales</taxon>
        <taxon>Eggerthellaceae</taxon>
        <taxon>Eggerthella</taxon>
    </lineage>
</organism>
<dbReference type="Gene3D" id="3.40.960.10">
    <property type="entry name" value="VSR Endonuclease"/>
    <property type="match status" value="1"/>
</dbReference>
<evidence type="ECO:0008006" key="3">
    <source>
        <dbReference type="Google" id="ProtNLM"/>
    </source>
</evidence>
<evidence type="ECO:0000313" key="2">
    <source>
        <dbReference type="Proteomes" id="UP000438093"/>
    </source>
</evidence>
<dbReference type="AlphaFoldDB" id="A0A6N7RMJ6"/>
<sequence length="217" mass="24165">MASRLSLARLIQLGCELCGTYAQQDIGPATRREIPLTSVGKLRTFVEAASHAYGRANALRALCFVVDNAASPMETVLTLLLCLPYRLGGYGIGQPQLNYHVDVPSRQRKLADREYCECDLCWPGSNLVVEYDSALYHLDPERQESDARRRGTLVSLGFTVLTVSRKQVMDGGAFNRLAHQVASLTGKRLRYVDPGFTRAHLALREELFQGMMDDGRE</sequence>
<comment type="caution">
    <text evidence="1">The sequence shown here is derived from an EMBL/GenBank/DDBJ whole genome shotgun (WGS) entry which is preliminary data.</text>
</comment>
<name>A0A6N7RMJ6_9ACTN</name>
<reference evidence="2" key="1">
    <citation type="submission" date="2019-08" db="EMBL/GenBank/DDBJ databases">
        <title>Arthrobacter sp. nov., isolated from plateau pika and Tibetan wild ass.</title>
        <authorList>
            <person name="Ge Y."/>
        </authorList>
    </citation>
    <scope>NUCLEOTIDE SEQUENCE [LARGE SCALE GENOMIC DNA]</scope>
    <source>
        <strain evidence="2">HF-4214</strain>
    </source>
</reference>
<evidence type="ECO:0000313" key="1">
    <source>
        <dbReference type="EMBL" id="MRX82384.1"/>
    </source>
</evidence>
<protein>
    <recommendedName>
        <fullName evidence="3">DUF559 domain-containing protein</fullName>
    </recommendedName>
</protein>
<accession>A0A6N7RMJ6</accession>
<keyword evidence="2" id="KW-1185">Reference proteome</keyword>
<proteinExistence type="predicted"/>
<gene>
    <name evidence="1" type="ORF">GJG86_07740</name>
</gene>